<evidence type="ECO:0000313" key="3">
    <source>
        <dbReference type="Proteomes" id="UP000266861"/>
    </source>
</evidence>
<feature type="compositionally biased region" description="Polar residues" evidence="1">
    <location>
        <begin position="66"/>
        <end position="79"/>
    </location>
</feature>
<dbReference type="AlphaFoldDB" id="A0A397IVN4"/>
<sequence>MRAKARNLCVEKAIEIKNETVNEIVDREIAKSEQDPEHESYYTLKDLNRVKDCLDQIEHHKRYRVYQQQQQTPRPSLNTLFPPRFPPLPPHNRIRNTSLEGSNFSQTRPASRSNTPDSTASESSSRSRSISPINNQQQDLVTEQDNTEIQYRPLNKNAAIEIYEDDQLLITFGTSTNNDREREVELNEEELPEENIPIDAYNELNFQ</sequence>
<proteinExistence type="predicted"/>
<organism evidence="2 3">
    <name type="scientific">Diversispora epigaea</name>
    <dbReference type="NCBI Taxonomy" id="1348612"/>
    <lineage>
        <taxon>Eukaryota</taxon>
        <taxon>Fungi</taxon>
        <taxon>Fungi incertae sedis</taxon>
        <taxon>Mucoromycota</taxon>
        <taxon>Glomeromycotina</taxon>
        <taxon>Glomeromycetes</taxon>
        <taxon>Diversisporales</taxon>
        <taxon>Diversisporaceae</taxon>
        <taxon>Diversispora</taxon>
    </lineage>
</organism>
<evidence type="ECO:0000256" key="1">
    <source>
        <dbReference type="SAM" id="MobiDB-lite"/>
    </source>
</evidence>
<feature type="compositionally biased region" description="Polar residues" evidence="1">
    <location>
        <begin position="135"/>
        <end position="145"/>
    </location>
</feature>
<feature type="region of interest" description="Disordered" evidence="1">
    <location>
        <begin position="65"/>
        <end position="145"/>
    </location>
</feature>
<comment type="caution">
    <text evidence="2">The sequence shown here is derived from an EMBL/GenBank/DDBJ whole genome shotgun (WGS) entry which is preliminary data.</text>
</comment>
<feature type="compositionally biased region" description="Polar residues" evidence="1">
    <location>
        <begin position="95"/>
        <end position="112"/>
    </location>
</feature>
<dbReference type="EMBL" id="PQFF01000155">
    <property type="protein sequence ID" value="RHZ78428.1"/>
    <property type="molecule type" value="Genomic_DNA"/>
</dbReference>
<reference evidence="2 3" key="1">
    <citation type="submission" date="2018-08" db="EMBL/GenBank/DDBJ databases">
        <title>Genome and evolution of the arbuscular mycorrhizal fungus Diversispora epigaea (formerly Glomus versiforme) and its bacterial endosymbionts.</title>
        <authorList>
            <person name="Sun X."/>
            <person name="Fei Z."/>
            <person name="Harrison M."/>
        </authorList>
    </citation>
    <scope>NUCLEOTIDE SEQUENCE [LARGE SCALE GENOMIC DNA]</scope>
    <source>
        <strain evidence="2 3">IT104</strain>
    </source>
</reference>
<keyword evidence="3" id="KW-1185">Reference proteome</keyword>
<accession>A0A397IVN4</accession>
<protein>
    <submittedName>
        <fullName evidence="2">Uncharacterized protein</fullName>
    </submittedName>
</protein>
<name>A0A397IVN4_9GLOM</name>
<dbReference type="Proteomes" id="UP000266861">
    <property type="component" value="Unassembled WGS sequence"/>
</dbReference>
<evidence type="ECO:0000313" key="2">
    <source>
        <dbReference type="EMBL" id="RHZ78428.1"/>
    </source>
</evidence>
<feature type="compositionally biased region" description="Low complexity" evidence="1">
    <location>
        <begin position="113"/>
        <end position="134"/>
    </location>
</feature>
<gene>
    <name evidence="2" type="ORF">Glove_165g112</name>
</gene>